<dbReference type="GeneID" id="18811912"/>
<dbReference type="KEGG" id="sla:SERLADRAFT_398797"/>
<dbReference type="AlphaFoldDB" id="F8P737"/>
<name>F8P737_SERL9</name>
<proteinExistence type="predicted"/>
<organism>
    <name type="scientific">Serpula lacrymans var. lacrymans (strain S7.9)</name>
    <name type="common">Dry rot fungus</name>
    <dbReference type="NCBI Taxonomy" id="578457"/>
    <lineage>
        <taxon>Eukaryota</taxon>
        <taxon>Fungi</taxon>
        <taxon>Dikarya</taxon>
        <taxon>Basidiomycota</taxon>
        <taxon>Agaricomycotina</taxon>
        <taxon>Agaricomycetes</taxon>
        <taxon>Agaricomycetidae</taxon>
        <taxon>Boletales</taxon>
        <taxon>Coniophorineae</taxon>
        <taxon>Serpulaceae</taxon>
        <taxon>Serpula</taxon>
    </lineage>
</organism>
<dbReference type="Proteomes" id="UP000008064">
    <property type="component" value="Unassembled WGS sequence"/>
</dbReference>
<protein>
    <submittedName>
        <fullName evidence="1">Uncharacterized protein</fullName>
    </submittedName>
</protein>
<gene>
    <name evidence="1" type="ORF">SERLADRAFT_398797</name>
</gene>
<dbReference type="EMBL" id="GL945439">
    <property type="protein sequence ID" value="EGO21253.1"/>
    <property type="molecule type" value="Genomic_DNA"/>
</dbReference>
<reference evidence="1" key="1">
    <citation type="submission" date="2011-04" db="EMBL/GenBank/DDBJ databases">
        <title>Evolution of plant cell wall degrading machinery underlies the functional diversity of forest fungi.</title>
        <authorList>
            <consortium name="US DOE Joint Genome Institute (JGI-PGF)"/>
            <person name="Eastwood D.C."/>
            <person name="Floudas D."/>
            <person name="Binder M."/>
            <person name="Majcherczyk A."/>
            <person name="Schneider P."/>
            <person name="Aerts A."/>
            <person name="Asiegbu F.O."/>
            <person name="Baker S.E."/>
            <person name="Barry K."/>
            <person name="Bendiksby M."/>
            <person name="Blumentritt M."/>
            <person name="Coutinho P.M."/>
            <person name="Cullen D."/>
            <person name="Cullen D."/>
            <person name="Gathman A."/>
            <person name="Goodell B."/>
            <person name="Henrissat B."/>
            <person name="Ihrmark K."/>
            <person name="Kauserud H."/>
            <person name="Kohler A."/>
            <person name="LaButti K."/>
            <person name="Lapidus A."/>
            <person name="Lavin J.L."/>
            <person name="Lee Y.-H."/>
            <person name="Lindquist E."/>
            <person name="Lilly W."/>
            <person name="Lucas S."/>
            <person name="Morin E."/>
            <person name="Murat C."/>
            <person name="Oguiza J.A."/>
            <person name="Park J."/>
            <person name="Pisabarro A.G."/>
            <person name="Riley R."/>
            <person name="Rosling A."/>
            <person name="Salamov A."/>
            <person name="Schmidt O."/>
            <person name="Schmutz J."/>
            <person name="Skrede I."/>
            <person name="Stenlid J."/>
            <person name="Wiebenga A."/>
            <person name="Xie X."/>
            <person name="Kues U."/>
            <person name="Hibbett D.S."/>
            <person name="Hoffmeister D."/>
            <person name="Hogberg N."/>
            <person name="Martin F."/>
            <person name="Grigoriev I.V."/>
            <person name="Watkinson S.C."/>
        </authorList>
    </citation>
    <scope>NUCLEOTIDE SEQUENCE</scope>
    <source>
        <strain evidence="1">S7.9</strain>
    </source>
</reference>
<sequence length="72" mass="8628">METNAKRERKVLFTTFTYQREMARTNGIWHGMKADEMHREMKVAMERDDALCLGLVWLWMCMVTNTNAKLRM</sequence>
<dbReference type="HOGENOM" id="CLU_2723771_0_0_1"/>
<accession>F8P737</accession>
<evidence type="ECO:0000313" key="1">
    <source>
        <dbReference type="EMBL" id="EGO21253.1"/>
    </source>
</evidence>
<dbReference type="RefSeq" id="XP_007322210.1">
    <property type="nucleotide sequence ID" value="XM_007322148.1"/>
</dbReference>